<gene>
    <name evidence="1" type="ORF">PENPOL_c008G00796</name>
</gene>
<evidence type="ECO:0000313" key="2">
    <source>
        <dbReference type="Proteomes" id="UP000191408"/>
    </source>
</evidence>
<evidence type="ECO:0000313" key="1">
    <source>
        <dbReference type="EMBL" id="OQD63918.1"/>
    </source>
</evidence>
<dbReference type="EMBL" id="MDYM01000008">
    <property type="protein sequence ID" value="OQD63918.1"/>
    <property type="molecule type" value="Genomic_DNA"/>
</dbReference>
<reference evidence="2" key="1">
    <citation type="journal article" date="2017" name="Nat. Microbiol.">
        <title>Global analysis of biosynthetic gene clusters reveals vast potential of secondary metabolite production in Penicillium species.</title>
        <authorList>
            <person name="Nielsen J.C."/>
            <person name="Grijseels S."/>
            <person name="Prigent S."/>
            <person name="Ji B."/>
            <person name="Dainat J."/>
            <person name="Nielsen K.F."/>
            <person name="Frisvad J.C."/>
            <person name="Workman M."/>
            <person name="Nielsen J."/>
        </authorList>
    </citation>
    <scope>NUCLEOTIDE SEQUENCE [LARGE SCALE GENOMIC DNA]</scope>
    <source>
        <strain evidence="2">IBT 4502</strain>
    </source>
</reference>
<comment type="caution">
    <text evidence="1">The sequence shown here is derived from an EMBL/GenBank/DDBJ whole genome shotgun (WGS) entry which is preliminary data.</text>
</comment>
<sequence>MPSTFGTENQFFVSTIPSLQAKVGYQYLSTLEHAFAVRAYEGFEREECGRVLLQVVGVLRDA</sequence>
<keyword evidence="2" id="KW-1185">Reference proteome</keyword>
<organism evidence="1 2">
    <name type="scientific">Penicillium polonicum</name>
    <dbReference type="NCBI Taxonomy" id="60169"/>
    <lineage>
        <taxon>Eukaryota</taxon>
        <taxon>Fungi</taxon>
        <taxon>Dikarya</taxon>
        <taxon>Ascomycota</taxon>
        <taxon>Pezizomycotina</taxon>
        <taxon>Eurotiomycetes</taxon>
        <taxon>Eurotiomycetidae</taxon>
        <taxon>Eurotiales</taxon>
        <taxon>Aspergillaceae</taxon>
        <taxon>Penicillium</taxon>
    </lineage>
</organism>
<dbReference type="Proteomes" id="UP000191408">
    <property type="component" value="Unassembled WGS sequence"/>
</dbReference>
<name>A0A1V6NGP1_PENPO</name>
<dbReference type="AlphaFoldDB" id="A0A1V6NGP1"/>
<accession>A0A1V6NGP1</accession>
<proteinExistence type="predicted"/>
<protein>
    <submittedName>
        <fullName evidence="1">Uncharacterized protein</fullName>
    </submittedName>
</protein>